<dbReference type="STRING" id="1777141.AWB80_01326"/>
<keyword evidence="4" id="KW-1185">Reference proteome</keyword>
<dbReference type="EMBL" id="FCOE02000003">
    <property type="protein sequence ID" value="SAK49274.1"/>
    <property type="molecule type" value="Genomic_DNA"/>
</dbReference>
<dbReference type="NCBIfam" id="NF033916">
    <property type="entry name" value="antiphage_ZorA_3"/>
    <property type="match status" value="1"/>
</dbReference>
<feature type="coiled-coil region" evidence="1">
    <location>
        <begin position="524"/>
        <end position="566"/>
    </location>
</feature>
<feature type="transmembrane region" description="Helical" evidence="2">
    <location>
        <begin position="164"/>
        <end position="187"/>
    </location>
</feature>
<evidence type="ECO:0000313" key="3">
    <source>
        <dbReference type="EMBL" id="SAK49274.1"/>
    </source>
</evidence>
<protein>
    <submittedName>
        <fullName evidence="3">Apolipoprotein A1/A4/E domain protein</fullName>
    </submittedName>
</protein>
<dbReference type="Gene3D" id="1.10.287.950">
    <property type="entry name" value="Methyl-accepting chemotaxis protein"/>
    <property type="match status" value="1"/>
</dbReference>
<dbReference type="RefSeq" id="WP_061173853.1">
    <property type="nucleotide sequence ID" value="NZ_FCOE02000003.1"/>
</dbReference>
<dbReference type="SUPFAM" id="SSF58113">
    <property type="entry name" value="Apolipoprotein A-I"/>
    <property type="match status" value="1"/>
</dbReference>
<comment type="caution">
    <text evidence="3">The sequence shown here is derived from an EMBL/GenBank/DDBJ whole genome shotgun (WGS) entry which is preliminary data.</text>
</comment>
<dbReference type="AlphaFoldDB" id="A0A157ZUP0"/>
<dbReference type="Proteomes" id="UP000054911">
    <property type="component" value="Unassembled WGS sequence"/>
</dbReference>
<keyword evidence="1" id="KW-0175">Coiled coil</keyword>
<keyword evidence="2" id="KW-0812">Transmembrane</keyword>
<evidence type="ECO:0000313" key="4">
    <source>
        <dbReference type="Proteomes" id="UP000054911"/>
    </source>
</evidence>
<dbReference type="OrthoDB" id="7524818at2"/>
<gene>
    <name evidence="3" type="ORF">AWB80_01326</name>
</gene>
<evidence type="ECO:0000256" key="2">
    <source>
        <dbReference type="SAM" id="Phobius"/>
    </source>
</evidence>
<accession>A0A157ZUP0</accession>
<feature type="transmembrane region" description="Helical" evidence="2">
    <location>
        <begin position="6"/>
        <end position="31"/>
    </location>
</feature>
<keyword evidence="2" id="KW-1133">Transmembrane helix</keyword>
<evidence type="ECO:0000256" key="1">
    <source>
        <dbReference type="SAM" id="Coils"/>
    </source>
</evidence>
<organism evidence="3 4">
    <name type="scientific">Caballeronia pedi</name>
    <dbReference type="NCBI Taxonomy" id="1777141"/>
    <lineage>
        <taxon>Bacteria</taxon>
        <taxon>Pseudomonadati</taxon>
        <taxon>Pseudomonadota</taxon>
        <taxon>Betaproteobacteria</taxon>
        <taxon>Burkholderiales</taxon>
        <taxon>Burkholderiaceae</taxon>
        <taxon>Caballeronia</taxon>
    </lineage>
</organism>
<keyword evidence="2" id="KW-0472">Membrane</keyword>
<proteinExistence type="predicted"/>
<sequence length="767" mass="81899">MYQTFVHAPVIAKLCALFILALFGYFVCWFIPRAVLRGIALKRIIGGLMRLEAGADPAPLFEKNKDLAHLWSEYDETLFKQERFDSQQRDYVFDKKRSTVPAEMFFNTQTTVDSYVGAEFFKHVPGILTGIGIIGTFFGILHGLDAFNVSADAAQVRDSLKGLLGSVSEAFAVSAGAIACAMIITLLEKWLLANLYKKSEALAIEIDKLYKAGAGEEMLQDLVQSSADYVSNSKSLKDALVSDLKGILTQLTESQIQAQRGSTEDLGRQIGEHITQGLERALAEPMKAVAAVVGDAAKERSGAVHSLLSEVVKELNQSLRDLFGDQIAGINTMQQQTIAALQSAVVKMEQMSASLATAGTDATAKMAEQLADAVTKMEASQAGMTRHMAQIVEEMRSSVASSQNATNDGMLTALKQVSTSVESLVGQLTEKVTTSQDASNEKMQQAFASVAERIELLMSSMTQTMNSSQTATNDQLQKTVADVSTSVRELVSGLSESVVKTQAESSTHLTQSVATVGDSVKSMVADLKEQAAGADAANEKRQRQLAENAQNAAAAIKAAVESLTSEIHGLVAGTNKAVEVMRSSVDAMRAVTNDTVSKMNLGADTLHGASTKFEEAGKAVTGAFEKATSVTDSLAAAAGNVGAASQTMQAVVSDYRARCDEFQSELDQLETIVTFAKDSLSQDVLKQIQESSKALNTAQLGVQQFMNGVADVLATSSKEFKDNMTSTMADAVGELVNSTSRVTSLLGRTIQELAVSVRPVVPDAEAY</sequence>
<reference evidence="3" key="1">
    <citation type="submission" date="2016-01" db="EMBL/GenBank/DDBJ databases">
        <authorList>
            <person name="Peeters C."/>
        </authorList>
    </citation>
    <scope>NUCLEOTIDE SEQUENCE [LARGE SCALE GENOMIC DNA]</scope>
    <source>
        <strain evidence="3">LMG 29323</strain>
    </source>
</reference>
<name>A0A157ZUP0_9BURK</name>